<evidence type="ECO:0000313" key="1">
    <source>
        <dbReference type="EMBL" id="GET01677.1"/>
    </source>
</evidence>
<gene>
    <name evidence="1" type="ORF">RCL2_002807300</name>
</gene>
<sequence>MYQDFELRITYVGNNPNNVWQKINILQKYRGVNIFEISHPQVQTFIQTLLIPRCQPKEWHIINKMQALWNHHLRKFILASIQWNKFFIKWYNETKTVIELITSLKKIYPPDYIFNEREMRVWRMMLSHAGYVNITPYTKEISPYEFWTRSSDPTCDCEILHFLYVSEFLHLFPDQYYNDEYKKHLVVTNHEFTSHNSCINHCLLYVFDECNESHTYICNECQETFQFFQDLKDSLNPSCHEEIQEFQACILYYLAHQTRKIYLNAQFNVPLLDLNENGAILVVVYKMNILPKTSRETKQESFGKKGWALHTVLLYTKSKDKNLEIKPKWVSIISDNGPHYHNSELMIIMNKWYEWYRIQVKKWIFLEAGYFLRRIGREIQEGNDITLAIKDIASTSVTHIKPNQIKGENARYIKAQAIPNLGNWTLFSPIQIQNFTKGEINQPLPQVSESTNLKSP</sequence>
<reference evidence="1" key="1">
    <citation type="submission" date="2019-10" db="EMBL/GenBank/DDBJ databases">
        <title>Conservation and host-specific expression of non-tandemly repeated heterogenous ribosome RNA gene in arbuscular mycorrhizal fungi.</title>
        <authorList>
            <person name="Maeda T."/>
            <person name="Kobayashi Y."/>
            <person name="Nakagawa T."/>
            <person name="Ezawa T."/>
            <person name="Yamaguchi K."/>
            <person name="Bino T."/>
            <person name="Nishimoto Y."/>
            <person name="Shigenobu S."/>
            <person name="Kawaguchi M."/>
        </authorList>
    </citation>
    <scope>NUCLEOTIDE SEQUENCE</scope>
    <source>
        <strain evidence="1">HR1</strain>
    </source>
</reference>
<comment type="caution">
    <text evidence="1">The sequence shown here is derived from an EMBL/GenBank/DDBJ whole genome shotgun (WGS) entry which is preliminary data.</text>
</comment>
<organism evidence="1 2">
    <name type="scientific">Rhizophagus clarus</name>
    <dbReference type="NCBI Taxonomy" id="94130"/>
    <lineage>
        <taxon>Eukaryota</taxon>
        <taxon>Fungi</taxon>
        <taxon>Fungi incertae sedis</taxon>
        <taxon>Mucoromycota</taxon>
        <taxon>Glomeromycotina</taxon>
        <taxon>Glomeromycetes</taxon>
        <taxon>Glomerales</taxon>
        <taxon>Glomeraceae</taxon>
        <taxon>Rhizophagus</taxon>
    </lineage>
</organism>
<accession>A0A8H3R368</accession>
<name>A0A8H3R368_9GLOM</name>
<dbReference type="AlphaFoldDB" id="A0A8H3R368"/>
<protein>
    <submittedName>
        <fullName evidence="1">Uncharacterized protein</fullName>
    </submittedName>
</protein>
<dbReference type="EMBL" id="BLAL01000300">
    <property type="protein sequence ID" value="GET01677.1"/>
    <property type="molecule type" value="Genomic_DNA"/>
</dbReference>
<proteinExistence type="predicted"/>
<dbReference type="Proteomes" id="UP000615446">
    <property type="component" value="Unassembled WGS sequence"/>
</dbReference>
<dbReference type="OrthoDB" id="2303998at2759"/>
<evidence type="ECO:0000313" key="2">
    <source>
        <dbReference type="Proteomes" id="UP000615446"/>
    </source>
</evidence>